<dbReference type="Proteomes" id="UP001358586">
    <property type="component" value="Chromosome 4"/>
</dbReference>
<protein>
    <recommendedName>
        <fullName evidence="3">Retrovirus-related Pol polyprotein from transposon TNT 1-94</fullName>
    </recommendedName>
</protein>
<evidence type="ECO:0000313" key="2">
    <source>
        <dbReference type="Proteomes" id="UP001358586"/>
    </source>
</evidence>
<dbReference type="PANTHER" id="PTHR47481:SF30">
    <property type="entry name" value="CCHC-TYPE DOMAIN-CONTAINING PROTEIN"/>
    <property type="match status" value="1"/>
</dbReference>
<evidence type="ECO:0000313" key="1">
    <source>
        <dbReference type="EMBL" id="KAK5835898.1"/>
    </source>
</evidence>
<keyword evidence="2" id="KW-1185">Reference proteome</keyword>
<dbReference type="PANTHER" id="PTHR47481">
    <property type="match status" value="1"/>
</dbReference>
<evidence type="ECO:0008006" key="3">
    <source>
        <dbReference type="Google" id="ProtNLM"/>
    </source>
</evidence>
<reference evidence="1 2" key="1">
    <citation type="submission" date="2023-03" db="EMBL/GenBank/DDBJ databases">
        <title>WGS of Gossypium arboreum.</title>
        <authorList>
            <person name="Yu D."/>
        </authorList>
    </citation>
    <scope>NUCLEOTIDE SEQUENCE [LARGE SCALE GENOMIC DNA]</scope>
    <source>
        <tissue evidence="1">Leaf</tissue>
    </source>
</reference>
<dbReference type="EMBL" id="JARKNE010000004">
    <property type="protein sequence ID" value="KAK5835898.1"/>
    <property type="molecule type" value="Genomic_DNA"/>
</dbReference>
<accession>A0ABR0QAI5</accession>
<organism evidence="1 2">
    <name type="scientific">Gossypium arboreum</name>
    <name type="common">Tree cotton</name>
    <name type="synonym">Gossypium nanking</name>
    <dbReference type="NCBI Taxonomy" id="29729"/>
    <lineage>
        <taxon>Eukaryota</taxon>
        <taxon>Viridiplantae</taxon>
        <taxon>Streptophyta</taxon>
        <taxon>Embryophyta</taxon>
        <taxon>Tracheophyta</taxon>
        <taxon>Spermatophyta</taxon>
        <taxon>Magnoliopsida</taxon>
        <taxon>eudicotyledons</taxon>
        <taxon>Gunneridae</taxon>
        <taxon>Pentapetalae</taxon>
        <taxon>rosids</taxon>
        <taxon>malvids</taxon>
        <taxon>Malvales</taxon>
        <taxon>Malvaceae</taxon>
        <taxon>Malvoideae</taxon>
        <taxon>Gossypium</taxon>
    </lineage>
</organism>
<name>A0ABR0QAI5_GOSAR</name>
<gene>
    <name evidence="1" type="ORF">PVK06_011612</name>
</gene>
<comment type="caution">
    <text evidence="1">The sequence shown here is derived from an EMBL/GenBank/DDBJ whole genome shotgun (WGS) entry which is preliminary data.</text>
</comment>
<proteinExistence type="predicted"/>
<sequence>MVSEVPIFLGFSTWSTVCLMDSYSSPSAVQSITPVMVSNLTNGVVDSHFFSTKKINVLLDNNNYLLWRQQLLDDTGLLQENPTFARFKQQHSALASWLLSSVSPIVLPHIIGLDTSAQIWNALVNLYGNQTTSRLMFYRRVLHSQRKADLSIKDFFYENQGIL</sequence>